<evidence type="ECO:0000313" key="5">
    <source>
        <dbReference type="Proteomes" id="UP000325372"/>
    </source>
</evidence>
<dbReference type="EMBL" id="VYXP01000002">
    <property type="protein sequence ID" value="KAA9133095.1"/>
    <property type="molecule type" value="Genomic_DNA"/>
</dbReference>
<dbReference type="GO" id="GO:0000272">
    <property type="term" value="P:polysaccharide catabolic process"/>
    <property type="evidence" value="ECO:0007669"/>
    <property type="project" value="UniProtKB-KW"/>
</dbReference>
<comment type="similarity">
    <text evidence="1 2">Belongs to the glycosyl hydrolase 12 (cellulase H) family.</text>
</comment>
<protein>
    <recommendedName>
        <fullName evidence="6">Glycoside hydrolase family 12</fullName>
    </recommendedName>
</protein>
<reference evidence="4 5" key="1">
    <citation type="submission" date="2019-09" db="EMBL/GenBank/DDBJ databases">
        <title>Wenzhouxiangella sp. Genome sequencing and assembly.</title>
        <authorList>
            <person name="Zhang R."/>
        </authorList>
    </citation>
    <scope>NUCLEOTIDE SEQUENCE [LARGE SCALE GENOMIC DNA]</scope>
    <source>
        <strain evidence="4 5">W260</strain>
    </source>
</reference>
<evidence type="ECO:0000313" key="4">
    <source>
        <dbReference type="EMBL" id="KAA9133095.1"/>
    </source>
</evidence>
<dbReference type="Gene3D" id="2.60.120.180">
    <property type="match status" value="1"/>
</dbReference>
<keyword evidence="2" id="KW-0378">Hydrolase</keyword>
<dbReference type="PANTHER" id="PTHR34002:SF9">
    <property type="entry name" value="XYLOGLUCAN-SPECIFIC ENDO-BETA-1,4-GLUCANASE A"/>
    <property type="match status" value="1"/>
</dbReference>
<dbReference type="RefSeq" id="WP_150862656.1">
    <property type="nucleotide sequence ID" value="NZ_VYXP01000002.1"/>
</dbReference>
<evidence type="ECO:0000256" key="1">
    <source>
        <dbReference type="ARBA" id="ARBA00005519"/>
    </source>
</evidence>
<dbReference type="GO" id="GO:0008810">
    <property type="term" value="F:cellulase activity"/>
    <property type="evidence" value="ECO:0007669"/>
    <property type="project" value="InterPro"/>
</dbReference>
<accession>A0A5N0TDL3</accession>
<evidence type="ECO:0000256" key="2">
    <source>
        <dbReference type="RuleBase" id="RU361163"/>
    </source>
</evidence>
<dbReference type="Proteomes" id="UP000325372">
    <property type="component" value="Unassembled WGS sequence"/>
</dbReference>
<comment type="caution">
    <text evidence="4">The sequence shown here is derived from an EMBL/GenBank/DDBJ whole genome shotgun (WGS) entry which is preliminary data.</text>
</comment>
<dbReference type="AlphaFoldDB" id="A0A5N0TDL3"/>
<dbReference type="InterPro" id="IPR013319">
    <property type="entry name" value="GH11/12"/>
</dbReference>
<keyword evidence="5" id="KW-1185">Reference proteome</keyword>
<evidence type="ECO:0000256" key="3">
    <source>
        <dbReference type="SAM" id="SignalP"/>
    </source>
</evidence>
<keyword evidence="2" id="KW-0624">Polysaccharide degradation</keyword>
<feature type="chain" id="PRO_5024437427" description="Glycoside hydrolase family 12" evidence="3">
    <location>
        <begin position="24"/>
        <end position="271"/>
    </location>
</feature>
<dbReference type="InterPro" id="IPR013320">
    <property type="entry name" value="ConA-like_dom_sf"/>
</dbReference>
<evidence type="ECO:0008006" key="6">
    <source>
        <dbReference type="Google" id="ProtNLM"/>
    </source>
</evidence>
<organism evidence="4 5">
    <name type="scientific">Marinihelvus fidelis</name>
    <dbReference type="NCBI Taxonomy" id="2613842"/>
    <lineage>
        <taxon>Bacteria</taxon>
        <taxon>Pseudomonadati</taxon>
        <taxon>Pseudomonadota</taxon>
        <taxon>Gammaproteobacteria</taxon>
        <taxon>Chromatiales</taxon>
        <taxon>Wenzhouxiangellaceae</taxon>
        <taxon>Marinihelvus</taxon>
    </lineage>
</organism>
<name>A0A5N0TDL3_9GAMM</name>
<dbReference type="InterPro" id="IPR002594">
    <property type="entry name" value="GH12"/>
</dbReference>
<proteinExistence type="inferred from homology"/>
<keyword evidence="2" id="KW-0119">Carbohydrate metabolism</keyword>
<dbReference type="SUPFAM" id="SSF49899">
    <property type="entry name" value="Concanavalin A-like lectins/glucanases"/>
    <property type="match status" value="1"/>
</dbReference>
<dbReference type="PANTHER" id="PTHR34002">
    <property type="entry name" value="BLR1656 PROTEIN"/>
    <property type="match status" value="1"/>
</dbReference>
<dbReference type="Pfam" id="PF01670">
    <property type="entry name" value="Glyco_hydro_12"/>
    <property type="match status" value="1"/>
</dbReference>
<keyword evidence="2" id="KW-0326">Glycosidase</keyword>
<feature type="signal peptide" evidence="3">
    <location>
        <begin position="1"/>
        <end position="23"/>
    </location>
</feature>
<sequence length="271" mass="30583">MNSSSYMILLFALFTATGGNAFAQDAKTQHCGHFETLASPHGIYVNNLWNAHAVGDRPWQQCVEKERTGVEVHYGWNWSWPADSTVVVSYPQVRVGVSPWDPKETFDDRFPAALDTLQALNIAHTLDIQAEGDFNVATSMWLTNTDTFNTEPKPESIVVEVMIWTSQNGRHMRPAGRIAGNLEHAGARWEVWVDRDWKDMSGMHENRWVYLAFRRTESTLAAHFDAAVLLNYAIENELLPNGIYVADVELGTEITNGQGRLRVESFSVDVR</sequence>
<keyword evidence="3" id="KW-0732">Signal</keyword>
<gene>
    <name evidence="4" type="ORF">F3N42_01665</name>
</gene>